<dbReference type="InterPro" id="IPR044965">
    <property type="entry name" value="Glyco_hydro_17_plant"/>
</dbReference>
<dbReference type="InterPro" id="IPR000490">
    <property type="entry name" value="Glyco_hydro_17"/>
</dbReference>
<comment type="catalytic activity">
    <reaction evidence="1">
        <text>Hydrolysis of (1-&gt;3)-beta-D-glucosidic linkages in (1-&gt;3)-beta-D-glucans.</text>
        <dbReference type="EC" id="3.2.1.39"/>
    </reaction>
</comment>
<proteinExistence type="inferred from homology"/>
<keyword evidence="4 10" id="KW-0378">Hydrolase</keyword>
<dbReference type="GO" id="GO:0042973">
    <property type="term" value="F:glucan endo-1,3-beta-D-glucosidase activity"/>
    <property type="evidence" value="ECO:0007669"/>
    <property type="project" value="UniProtKB-EC"/>
</dbReference>
<keyword evidence="11" id="KW-1185">Reference proteome</keyword>
<dbReference type="SUPFAM" id="SSF51445">
    <property type="entry name" value="(Trans)glycosidases"/>
    <property type="match status" value="2"/>
</dbReference>
<comment type="caution">
    <text evidence="10">The sequence shown here is derived from an EMBL/GenBank/DDBJ whole genome shotgun (WGS) entry which is preliminary data.</text>
</comment>
<feature type="chain" id="PRO_5015192380" description="glucan endo-1,3-beta-D-glucosidase" evidence="9">
    <location>
        <begin position="27"/>
        <end position="278"/>
    </location>
</feature>
<dbReference type="InterPro" id="IPR017853">
    <property type="entry name" value="GH"/>
</dbReference>
<evidence type="ECO:0000256" key="6">
    <source>
        <dbReference type="ARBA" id="ARBA00033335"/>
    </source>
</evidence>
<sequence>MAVLDWIALILCVLASFDNHVGRVGAVDIGVCHGRQGNDLPAATDVINLYKKHGIAKIRLFEPNHAELDALKGSGIGVTDWMSNFKGDGGYNGNGGRNFNSKLSSQFNINQSYTNSSDGFSNRGFNKNKSRNCNNNGDNDGFTSCNDGYIQQGDVYPHFPNNNFDGNKGKPRPRITNTSGQTYSSIVCQICEKQGHGAYNCYYRNSQQQQEASSSLVASSVLSGILEFLASTDSPLMINVYPYFAYKSNPGSVRLDYAQFTATDTVVQDGAYSHYYRN</sequence>
<dbReference type="Proteomes" id="UP000238479">
    <property type="component" value="Chromosome 2"/>
</dbReference>
<evidence type="ECO:0000313" key="11">
    <source>
        <dbReference type="Proteomes" id="UP000238479"/>
    </source>
</evidence>
<dbReference type="Pfam" id="PF00332">
    <property type="entry name" value="Glyco_hydro_17"/>
    <property type="match status" value="2"/>
</dbReference>
<name>A0A2P6RKN0_ROSCH</name>
<gene>
    <name evidence="10" type="ORF">RchiOBHm_Chr2g0094731</name>
</gene>
<evidence type="ECO:0000256" key="7">
    <source>
        <dbReference type="ARBA" id="ARBA00033417"/>
    </source>
</evidence>
<dbReference type="EMBL" id="PDCK01000040">
    <property type="protein sequence ID" value="PRQ46973.1"/>
    <property type="molecule type" value="Genomic_DNA"/>
</dbReference>
<evidence type="ECO:0000256" key="1">
    <source>
        <dbReference type="ARBA" id="ARBA00000382"/>
    </source>
</evidence>
<evidence type="ECO:0000256" key="3">
    <source>
        <dbReference type="ARBA" id="ARBA00012780"/>
    </source>
</evidence>
<protein>
    <recommendedName>
        <fullName evidence="3">glucan endo-1,3-beta-D-glucosidase</fullName>
        <ecNumber evidence="3">3.2.1.39</ecNumber>
    </recommendedName>
    <alternativeName>
        <fullName evidence="6">(1-&gt;3)-beta-glucan endohydrolase</fullName>
    </alternativeName>
    <alternativeName>
        <fullName evidence="7">Beta-1,3-endoglucanase</fullName>
    </alternativeName>
</protein>
<dbReference type="GO" id="GO:0005975">
    <property type="term" value="P:carbohydrate metabolic process"/>
    <property type="evidence" value="ECO:0007669"/>
    <property type="project" value="InterPro"/>
</dbReference>
<dbReference type="Gene3D" id="3.20.20.80">
    <property type="entry name" value="Glycosidases"/>
    <property type="match status" value="2"/>
</dbReference>
<evidence type="ECO:0000256" key="2">
    <source>
        <dbReference type="ARBA" id="ARBA00008773"/>
    </source>
</evidence>
<reference evidence="10 11" key="1">
    <citation type="journal article" date="2018" name="Nat. Genet.">
        <title>The Rosa genome provides new insights in the design of modern roses.</title>
        <authorList>
            <person name="Bendahmane M."/>
        </authorList>
    </citation>
    <scope>NUCLEOTIDE SEQUENCE [LARGE SCALE GENOMIC DNA]</scope>
    <source>
        <strain evidence="11">cv. Old Blush</strain>
    </source>
</reference>
<accession>A0A2P6RKN0</accession>
<keyword evidence="5 10" id="KW-0326">Glycosidase</keyword>
<evidence type="ECO:0000256" key="8">
    <source>
        <dbReference type="RuleBase" id="RU004335"/>
    </source>
</evidence>
<evidence type="ECO:0000256" key="4">
    <source>
        <dbReference type="ARBA" id="ARBA00022801"/>
    </source>
</evidence>
<dbReference type="STRING" id="74649.A0A2P6RKN0"/>
<organism evidence="10 11">
    <name type="scientific">Rosa chinensis</name>
    <name type="common">China rose</name>
    <dbReference type="NCBI Taxonomy" id="74649"/>
    <lineage>
        <taxon>Eukaryota</taxon>
        <taxon>Viridiplantae</taxon>
        <taxon>Streptophyta</taxon>
        <taxon>Embryophyta</taxon>
        <taxon>Tracheophyta</taxon>
        <taxon>Spermatophyta</taxon>
        <taxon>Magnoliopsida</taxon>
        <taxon>eudicotyledons</taxon>
        <taxon>Gunneridae</taxon>
        <taxon>Pentapetalae</taxon>
        <taxon>rosids</taxon>
        <taxon>fabids</taxon>
        <taxon>Rosales</taxon>
        <taxon>Rosaceae</taxon>
        <taxon>Rosoideae</taxon>
        <taxon>Rosoideae incertae sedis</taxon>
        <taxon>Rosa</taxon>
    </lineage>
</organism>
<dbReference type="Gramene" id="PRQ46973">
    <property type="protein sequence ID" value="PRQ46973"/>
    <property type="gene ID" value="RchiOBHm_Chr2g0094731"/>
</dbReference>
<evidence type="ECO:0000313" key="10">
    <source>
        <dbReference type="EMBL" id="PRQ46973.1"/>
    </source>
</evidence>
<keyword evidence="9" id="KW-0732">Signal</keyword>
<comment type="similarity">
    <text evidence="2 8">Belongs to the glycosyl hydrolase 17 family.</text>
</comment>
<evidence type="ECO:0000256" key="5">
    <source>
        <dbReference type="ARBA" id="ARBA00023295"/>
    </source>
</evidence>
<dbReference type="PANTHER" id="PTHR32227">
    <property type="entry name" value="GLUCAN ENDO-1,3-BETA-GLUCOSIDASE BG1-RELATED-RELATED"/>
    <property type="match status" value="1"/>
</dbReference>
<feature type="signal peptide" evidence="9">
    <location>
        <begin position="1"/>
        <end position="26"/>
    </location>
</feature>
<dbReference type="EC" id="3.2.1.39" evidence="3"/>
<evidence type="ECO:0000256" key="9">
    <source>
        <dbReference type="SAM" id="SignalP"/>
    </source>
</evidence>
<dbReference type="AlphaFoldDB" id="A0A2P6RKN0"/>